<protein>
    <submittedName>
        <fullName evidence="4 5">Cysteine hydrolase</fullName>
        <ecNumber evidence="4">3.-.-.-</ecNumber>
    </submittedName>
</protein>
<organism evidence="5 6">
    <name type="scientific">Staphylococcus auricularis</name>
    <dbReference type="NCBI Taxonomy" id="29379"/>
    <lineage>
        <taxon>Bacteria</taxon>
        <taxon>Bacillati</taxon>
        <taxon>Bacillota</taxon>
        <taxon>Bacilli</taxon>
        <taxon>Bacillales</taxon>
        <taxon>Staphylococcaceae</taxon>
        <taxon>Staphylococcus</taxon>
    </lineage>
</organism>
<dbReference type="PANTHER" id="PTHR43540">
    <property type="entry name" value="PEROXYUREIDOACRYLATE/UREIDOACRYLATE AMIDOHYDROLASE-RELATED"/>
    <property type="match status" value="1"/>
</dbReference>
<reference evidence="4" key="2">
    <citation type="submission" date="2023-07" db="EMBL/GenBank/DDBJ databases">
        <title>Evaluation of the beneficial properties of pineapple isolates.</title>
        <authorList>
            <person name="Adefiranye O."/>
        </authorList>
    </citation>
    <scope>NUCLEOTIDE SEQUENCE</scope>
    <source>
        <strain evidence="4">PAPLE_T1</strain>
    </source>
</reference>
<dbReference type="CDD" id="cd00431">
    <property type="entry name" value="cysteine_hydrolases"/>
    <property type="match status" value="1"/>
</dbReference>
<dbReference type="Proteomes" id="UP000242470">
    <property type="component" value="Unassembled WGS sequence"/>
</dbReference>
<keyword evidence="2 5" id="KW-0378">Hydrolase</keyword>
<evidence type="ECO:0000259" key="3">
    <source>
        <dbReference type="Pfam" id="PF00857"/>
    </source>
</evidence>
<evidence type="ECO:0000313" key="5">
    <source>
        <dbReference type="EMBL" id="PNZ67787.1"/>
    </source>
</evidence>
<comment type="similarity">
    <text evidence="1">Belongs to the isochorismatase family.</text>
</comment>
<feature type="domain" description="Isochorismatase-like" evidence="3">
    <location>
        <begin position="5"/>
        <end position="178"/>
    </location>
</feature>
<dbReference type="EC" id="3.-.-.-" evidence="4"/>
<dbReference type="PANTHER" id="PTHR43540:SF10">
    <property type="entry name" value="ISOCHORISMATASE"/>
    <property type="match status" value="1"/>
</dbReference>
<dbReference type="InterPro" id="IPR000868">
    <property type="entry name" value="Isochorismatase-like_dom"/>
</dbReference>
<dbReference type="EMBL" id="JAUHQC010000001">
    <property type="protein sequence ID" value="MDN4532057.1"/>
    <property type="molecule type" value="Genomic_DNA"/>
</dbReference>
<name>A0AAP8PP56_9STAP</name>
<gene>
    <name evidence="5" type="ORF">CD158_05080</name>
    <name evidence="4" type="ORF">QYH67_00285</name>
</gene>
<evidence type="ECO:0000256" key="2">
    <source>
        <dbReference type="ARBA" id="ARBA00022801"/>
    </source>
</evidence>
<reference evidence="5 6" key="1">
    <citation type="submission" date="2017-08" db="EMBL/GenBank/DDBJ databases">
        <title>Draft genome sequences of 64 type strains of genus Staph aureus.</title>
        <authorList>
            <person name="Cole K."/>
            <person name="Golubchik T."/>
            <person name="Russell J."/>
            <person name="Foster D."/>
            <person name="Llewelyn M."/>
            <person name="Wilson D."/>
            <person name="Crook D."/>
            <person name="Paul J."/>
        </authorList>
    </citation>
    <scope>NUCLEOTIDE SEQUENCE [LARGE SCALE GENOMIC DNA]</scope>
    <source>
        <strain evidence="5 6">NCTC 12101</strain>
    </source>
</reference>
<sequence length="184" mass="20812">MGNKALIVVDYSYDFVADDGQLTAGKPAQDIEPFIVSRMKAYDEAEQDIFMMMDLHYENDTTHPEYNLFPPHNIANTPGRELYGEVKDTYEAIQDHEHVHFLDKTRYDSFHGTPLDAMLRARDIKNIEIVGVCTDICVLHTAVGGYNLGYHMTIPKSGVASFDQTGHDWALTHFENSLGARVED</sequence>
<dbReference type="SUPFAM" id="SSF52499">
    <property type="entry name" value="Isochorismatase-like hydrolases"/>
    <property type="match status" value="1"/>
</dbReference>
<dbReference type="RefSeq" id="WP_059107769.1">
    <property type="nucleotide sequence ID" value="NZ_AP024589.1"/>
</dbReference>
<dbReference type="EMBL" id="PPQW01000023">
    <property type="protein sequence ID" value="PNZ67787.1"/>
    <property type="molecule type" value="Genomic_DNA"/>
</dbReference>
<evidence type="ECO:0000313" key="4">
    <source>
        <dbReference type="EMBL" id="MDN4532057.1"/>
    </source>
</evidence>
<dbReference type="GO" id="GO:0016787">
    <property type="term" value="F:hydrolase activity"/>
    <property type="evidence" value="ECO:0007669"/>
    <property type="project" value="UniProtKB-KW"/>
</dbReference>
<dbReference type="Gene3D" id="3.40.50.850">
    <property type="entry name" value="Isochorismatase-like"/>
    <property type="match status" value="1"/>
</dbReference>
<comment type="caution">
    <text evidence="5">The sequence shown here is derived from an EMBL/GenBank/DDBJ whole genome shotgun (WGS) entry which is preliminary data.</text>
</comment>
<dbReference type="InterPro" id="IPR036380">
    <property type="entry name" value="Isochorismatase-like_sf"/>
</dbReference>
<dbReference type="Proteomes" id="UP001171687">
    <property type="component" value="Unassembled WGS sequence"/>
</dbReference>
<evidence type="ECO:0000313" key="6">
    <source>
        <dbReference type="Proteomes" id="UP000242470"/>
    </source>
</evidence>
<dbReference type="InterPro" id="IPR050272">
    <property type="entry name" value="Isochorismatase-like_hydrls"/>
</dbReference>
<proteinExistence type="inferred from homology"/>
<accession>A0AAP8PP56</accession>
<dbReference type="Pfam" id="PF00857">
    <property type="entry name" value="Isochorismatase"/>
    <property type="match status" value="1"/>
</dbReference>
<evidence type="ECO:0000256" key="1">
    <source>
        <dbReference type="ARBA" id="ARBA00006336"/>
    </source>
</evidence>
<dbReference type="GeneID" id="64981777"/>
<dbReference type="AlphaFoldDB" id="A0AAP8PP56"/>